<name>A0ABQ2LB02_9PROT</name>
<accession>A0ABQ2LB02</accession>
<evidence type="ECO:0000256" key="1">
    <source>
        <dbReference type="SAM" id="MobiDB-lite"/>
    </source>
</evidence>
<feature type="compositionally biased region" description="Low complexity" evidence="1">
    <location>
        <begin position="45"/>
        <end position="56"/>
    </location>
</feature>
<feature type="region of interest" description="Disordered" evidence="1">
    <location>
        <begin position="474"/>
        <end position="501"/>
    </location>
</feature>
<feature type="region of interest" description="Disordered" evidence="1">
    <location>
        <begin position="1"/>
        <end position="67"/>
    </location>
</feature>
<organism evidence="2 3">
    <name type="scientific">Iodidimonas muriae</name>
    <dbReference type="NCBI Taxonomy" id="261467"/>
    <lineage>
        <taxon>Bacteria</taxon>
        <taxon>Pseudomonadati</taxon>
        <taxon>Pseudomonadota</taxon>
        <taxon>Alphaproteobacteria</taxon>
        <taxon>Iodidimonadales</taxon>
        <taxon>Iodidimonadaceae</taxon>
        <taxon>Iodidimonas</taxon>
    </lineage>
</organism>
<gene>
    <name evidence="2" type="ORF">GCM10007972_09230</name>
</gene>
<sequence length="752" mass="80035">MAQSTPAPANDPLGVLQDNSAQPSRDPADTTTEKRRFYLGPQGSDAQNDAQDDLQNSPLEDADRAPTSILIGPYVPKQSIAIPSLDEPQESPDTVLANGAAQPGGDADLGTSASGESLDPDITVDALSQLDPAAIGIWTDRSVQPFPITMWQGSQRETLERLIPALPAQASSTVMRSLMRRLLLSPASLPSKPIALASPEADISSQAQVLDEPGFNAFPDAASQADPEAANPLSITAETLTAPPDENRDQGMDEAQAQGPDLLMARLERLYAAGAVDDFLALSERLPADLETPDLDRMRTHTALAIGDYETACQIAQQAIAQSGAALWLRVTALCEAFEGNRGTARFKLTLLDDANEASPAFSALVEALLDQIEGRTAPTDALDLSSATELTPELFAASQLTATPLPGTLIRSAPDILLVALSQSPTLSTDDRLALARKAAQKGLMNGAQLAEIFASLSFTDAQRAAVFASLEAEQDRTAESESDPAGQQEVPDEATPVPTNEALLGGIKLDALLWQLAAKSQSPHERIRWIEIALERGRSRGLVTAMAGALADPLEAITASMALAGYADSAGRIHLLNGHVEDALAWYEAARLAADQGNLDARRAMLALWPLMAVIDETGTVSIEPDMLDLWMSTHPGRTEHEQLSRTDLLFTVFEGLGKPVPFDLQQRALTAPLRHGPIPPATLWRQLIQAITSHRTGETVLTTLVALGEDGPAFVSTPVLSTLLVGLREAGLEQDSRRLAMEALIEQGF</sequence>
<dbReference type="EMBL" id="BMOV01000002">
    <property type="protein sequence ID" value="GGO08638.1"/>
    <property type="molecule type" value="Genomic_DNA"/>
</dbReference>
<proteinExistence type="predicted"/>
<evidence type="ECO:0000313" key="3">
    <source>
        <dbReference type="Proteomes" id="UP000602381"/>
    </source>
</evidence>
<feature type="compositionally biased region" description="Basic and acidic residues" evidence="1">
    <location>
        <begin position="26"/>
        <end position="36"/>
    </location>
</feature>
<dbReference type="Proteomes" id="UP000602381">
    <property type="component" value="Unassembled WGS sequence"/>
</dbReference>
<feature type="region of interest" description="Disordered" evidence="1">
    <location>
        <begin position="84"/>
        <end position="117"/>
    </location>
</feature>
<reference evidence="3" key="1">
    <citation type="journal article" date="2019" name="Int. J. Syst. Evol. Microbiol.">
        <title>The Global Catalogue of Microorganisms (GCM) 10K type strain sequencing project: providing services to taxonomists for standard genome sequencing and annotation.</title>
        <authorList>
            <consortium name="The Broad Institute Genomics Platform"/>
            <consortium name="The Broad Institute Genome Sequencing Center for Infectious Disease"/>
            <person name="Wu L."/>
            <person name="Ma J."/>
        </authorList>
    </citation>
    <scope>NUCLEOTIDE SEQUENCE [LARGE SCALE GENOMIC DNA]</scope>
    <source>
        <strain evidence="3">JCM 17843</strain>
    </source>
</reference>
<evidence type="ECO:0008006" key="4">
    <source>
        <dbReference type="Google" id="ProtNLM"/>
    </source>
</evidence>
<protein>
    <recommendedName>
        <fullName evidence="4">Antifreeze glycopeptide polyprotein</fullName>
    </recommendedName>
</protein>
<comment type="caution">
    <text evidence="2">The sequence shown here is derived from an EMBL/GenBank/DDBJ whole genome shotgun (WGS) entry which is preliminary data.</text>
</comment>
<keyword evidence="3" id="KW-1185">Reference proteome</keyword>
<evidence type="ECO:0000313" key="2">
    <source>
        <dbReference type="EMBL" id="GGO08638.1"/>
    </source>
</evidence>